<dbReference type="GO" id="GO:0045944">
    <property type="term" value="P:positive regulation of transcription by RNA polymerase II"/>
    <property type="evidence" value="ECO:0007669"/>
    <property type="project" value="TreeGrafter"/>
</dbReference>
<protein>
    <submittedName>
        <fullName evidence="2">Uncharacterized protein</fullName>
    </submittedName>
</protein>
<comment type="caution">
    <text evidence="2">The sequence shown here is derived from an EMBL/GenBank/DDBJ whole genome shotgun (WGS) entry which is preliminary data.</text>
</comment>
<reference evidence="2 3" key="1">
    <citation type="journal article" date="2018" name="Nat. Ecol. Evol.">
        <title>Shark genomes provide insights into elasmobranch evolution and the origin of vertebrates.</title>
        <authorList>
            <person name="Hara Y"/>
            <person name="Yamaguchi K"/>
            <person name="Onimaru K"/>
            <person name="Kadota M"/>
            <person name="Koyanagi M"/>
            <person name="Keeley SD"/>
            <person name="Tatsumi K"/>
            <person name="Tanaka K"/>
            <person name="Motone F"/>
            <person name="Kageyama Y"/>
            <person name="Nozu R"/>
            <person name="Adachi N"/>
            <person name="Nishimura O"/>
            <person name="Nakagawa R"/>
            <person name="Tanegashima C"/>
            <person name="Kiyatake I"/>
            <person name="Matsumoto R"/>
            <person name="Murakumo K"/>
            <person name="Nishida K"/>
            <person name="Terakita A"/>
            <person name="Kuratani S"/>
            <person name="Sato K"/>
            <person name="Hyodo S Kuraku.S."/>
        </authorList>
    </citation>
    <scope>NUCLEOTIDE SEQUENCE [LARGE SCALE GENOMIC DNA]</scope>
</reference>
<evidence type="ECO:0000313" key="3">
    <source>
        <dbReference type="Proteomes" id="UP000288216"/>
    </source>
</evidence>
<proteinExistence type="predicted"/>
<dbReference type="InterPro" id="IPR027417">
    <property type="entry name" value="P-loop_NTPase"/>
</dbReference>
<name>A0A401QGH4_SCYTO</name>
<evidence type="ECO:0000313" key="2">
    <source>
        <dbReference type="EMBL" id="GCB84528.1"/>
    </source>
</evidence>
<dbReference type="Gene3D" id="3.40.50.300">
    <property type="entry name" value="P-loop containing nucleotide triphosphate hydrolases"/>
    <property type="match status" value="1"/>
</dbReference>
<sequence length="187" mass="20923">MKVVSFKRQKTDGGKLTTLIQQATQCLSKFIEIVAHKKCNYILDQTNVCAAAQRSKMCLFAGFQRKTVIICPSDEEYKERSKKKAEEEGKDVPEHAVLKVKGIFTLPESGDFLDEVNHAELQKEGAQKLLEKYKEESKTALPPEKKPNTSPGKRAMNWGRSGQPGGMNQYNRGGERGGRGGYQNRSN</sequence>
<dbReference type="GO" id="GO:1990841">
    <property type="term" value="F:promoter-specific chromatin binding"/>
    <property type="evidence" value="ECO:0007669"/>
    <property type="project" value="TreeGrafter"/>
</dbReference>
<dbReference type="GO" id="GO:0005634">
    <property type="term" value="C:nucleus"/>
    <property type="evidence" value="ECO:0007669"/>
    <property type="project" value="TreeGrafter"/>
</dbReference>
<gene>
    <name evidence="2" type="ORF">scyTo_0025106</name>
</gene>
<dbReference type="GO" id="GO:1990904">
    <property type="term" value="C:ribonucleoprotein complex"/>
    <property type="evidence" value="ECO:0007669"/>
    <property type="project" value="TreeGrafter"/>
</dbReference>
<dbReference type="EMBL" id="BFAA01071883">
    <property type="protein sequence ID" value="GCB84528.1"/>
    <property type="molecule type" value="Genomic_DNA"/>
</dbReference>
<feature type="region of interest" description="Disordered" evidence="1">
    <location>
        <begin position="133"/>
        <end position="187"/>
    </location>
</feature>
<dbReference type="AlphaFoldDB" id="A0A401QGH4"/>
<dbReference type="PANTHER" id="PTHR12381:SF11">
    <property type="entry name" value="HETEROGENEOUS NUCLEAR RIBONUCLEOPROTEIN U"/>
    <property type="match status" value="1"/>
</dbReference>
<feature type="compositionally biased region" description="Basic and acidic residues" evidence="1">
    <location>
        <begin position="133"/>
        <end position="147"/>
    </location>
</feature>
<dbReference type="Proteomes" id="UP000288216">
    <property type="component" value="Unassembled WGS sequence"/>
</dbReference>
<dbReference type="OrthoDB" id="445357at2759"/>
<dbReference type="GO" id="GO:0000380">
    <property type="term" value="P:alternative mRNA splicing, via spliceosome"/>
    <property type="evidence" value="ECO:0007669"/>
    <property type="project" value="TreeGrafter"/>
</dbReference>
<dbReference type="STRING" id="75743.A0A401QGH4"/>
<dbReference type="GO" id="GO:0003723">
    <property type="term" value="F:RNA binding"/>
    <property type="evidence" value="ECO:0007669"/>
    <property type="project" value="TreeGrafter"/>
</dbReference>
<organism evidence="2 3">
    <name type="scientific">Scyliorhinus torazame</name>
    <name type="common">Cloudy catshark</name>
    <name type="synonym">Catulus torazame</name>
    <dbReference type="NCBI Taxonomy" id="75743"/>
    <lineage>
        <taxon>Eukaryota</taxon>
        <taxon>Metazoa</taxon>
        <taxon>Chordata</taxon>
        <taxon>Craniata</taxon>
        <taxon>Vertebrata</taxon>
        <taxon>Chondrichthyes</taxon>
        <taxon>Elasmobranchii</taxon>
        <taxon>Galeomorphii</taxon>
        <taxon>Galeoidea</taxon>
        <taxon>Carcharhiniformes</taxon>
        <taxon>Scyliorhinidae</taxon>
        <taxon>Scyliorhinus</taxon>
    </lineage>
</organism>
<dbReference type="Pfam" id="PF13671">
    <property type="entry name" value="AAA_33"/>
    <property type="match status" value="1"/>
</dbReference>
<dbReference type="PANTHER" id="PTHR12381">
    <property type="entry name" value="HETEROGENEOUS NUCLEAR RIBONUCLEOPROTEIN U FAMILY MEMBER"/>
    <property type="match status" value="1"/>
</dbReference>
<evidence type="ECO:0000256" key="1">
    <source>
        <dbReference type="SAM" id="MobiDB-lite"/>
    </source>
</evidence>
<keyword evidence="3" id="KW-1185">Reference proteome</keyword>
<accession>A0A401QGH4</accession>